<evidence type="ECO:0008006" key="4">
    <source>
        <dbReference type="Google" id="ProtNLM"/>
    </source>
</evidence>
<dbReference type="RefSeq" id="WP_283742503.1">
    <property type="nucleotide sequence ID" value="NZ_JANCPR020000025.1"/>
</dbReference>
<proteinExistence type="predicted"/>
<evidence type="ECO:0000256" key="1">
    <source>
        <dbReference type="SAM" id="MobiDB-lite"/>
    </source>
</evidence>
<sequence>MVAVVEMRGLEGFGLWGIAERVGFLRLSGEMSAGEVAGVVALLVEYNGVEAREPAAAVRELVEADGLVAPGGLRVRDGRSGAVLVPGCCCGLEDWREWAGLAAGGALWLGHDPDPDIEYTADAVHLWRDGKRADGDRVVIPYERLPQLLEGVRSELTAFLGLVVQWAEQLEAEDGPGPGPRLGGPALVSGPGSGLGPALGAKLDEAFSLTRPFSGPRPEARGGTGG</sequence>
<reference evidence="2 3" key="1">
    <citation type="submission" date="2023-05" db="EMBL/GenBank/DDBJ databases">
        <title>Streptantibioticus silvisoli sp. nov., acidotolerant actinomycetes 1 from pine litter.</title>
        <authorList>
            <person name="Swiecimska M."/>
            <person name="Golinska P."/>
            <person name="Sangal V."/>
            <person name="Wachnowicz B."/>
            <person name="Goodfellow M."/>
        </authorList>
    </citation>
    <scope>NUCLEOTIDE SEQUENCE [LARGE SCALE GENOMIC DNA]</scope>
    <source>
        <strain evidence="2 3">DSM 42109</strain>
    </source>
</reference>
<comment type="caution">
    <text evidence="2">The sequence shown here is derived from an EMBL/GenBank/DDBJ whole genome shotgun (WGS) entry which is preliminary data.</text>
</comment>
<protein>
    <recommendedName>
        <fullName evidence="4">SUKH-4 immunity protein of toxin-antitoxin system</fullName>
    </recommendedName>
</protein>
<dbReference type="Proteomes" id="UP001214441">
    <property type="component" value="Unassembled WGS sequence"/>
</dbReference>
<evidence type="ECO:0000313" key="3">
    <source>
        <dbReference type="Proteomes" id="UP001214441"/>
    </source>
</evidence>
<evidence type="ECO:0000313" key="2">
    <source>
        <dbReference type="EMBL" id="MDJ1134969.1"/>
    </source>
</evidence>
<accession>A0ABT7A0X6</accession>
<feature type="region of interest" description="Disordered" evidence="1">
    <location>
        <begin position="174"/>
        <end position="195"/>
    </location>
</feature>
<keyword evidence="3" id="KW-1185">Reference proteome</keyword>
<organism evidence="2 3">
    <name type="scientific">Streptomyces iconiensis</name>
    <dbReference type="NCBI Taxonomy" id="1384038"/>
    <lineage>
        <taxon>Bacteria</taxon>
        <taxon>Bacillati</taxon>
        <taxon>Actinomycetota</taxon>
        <taxon>Actinomycetes</taxon>
        <taxon>Kitasatosporales</taxon>
        <taxon>Streptomycetaceae</taxon>
        <taxon>Streptomyces</taxon>
    </lineage>
</organism>
<gene>
    <name evidence="2" type="ORF">NMN56_024020</name>
</gene>
<dbReference type="EMBL" id="JANCPR020000025">
    <property type="protein sequence ID" value="MDJ1134969.1"/>
    <property type="molecule type" value="Genomic_DNA"/>
</dbReference>
<name>A0ABT7A0X6_9ACTN</name>